<reference evidence="4 5" key="1">
    <citation type="submission" date="2018-10" db="EMBL/GenBank/DDBJ databases">
        <title>Genome assembly for a Yunnan-Guizhou Plateau 3E fish, Anabarilius grahami (Regan), and its evolutionary and genetic applications.</title>
        <authorList>
            <person name="Jiang W."/>
        </authorList>
    </citation>
    <scope>NUCLEOTIDE SEQUENCE [LARGE SCALE GENOMIC DNA]</scope>
    <source>
        <strain evidence="4">AG-KIZ</strain>
        <tissue evidence="4">Muscle</tissue>
    </source>
</reference>
<dbReference type="PRINTS" id="PR00436">
    <property type="entry name" value="INTERLEUKIN8"/>
</dbReference>
<keyword evidence="1" id="KW-0202">Cytokine</keyword>
<dbReference type="OrthoDB" id="8460355at2759"/>
<dbReference type="PRINTS" id="PR00437">
    <property type="entry name" value="SMALLCYTKCXC"/>
</dbReference>
<feature type="signal peptide" evidence="2">
    <location>
        <begin position="1"/>
        <end position="18"/>
    </location>
</feature>
<dbReference type="InterPro" id="IPR036048">
    <property type="entry name" value="Interleukin_8-like_sf"/>
</dbReference>
<dbReference type="Proteomes" id="UP000281406">
    <property type="component" value="Unassembled WGS sequence"/>
</dbReference>
<evidence type="ECO:0000256" key="2">
    <source>
        <dbReference type="SAM" id="SignalP"/>
    </source>
</evidence>
<dbReference type="GO" id="GO:0006955">
    <property type="term" value="P:immune response"/>
    <property type="evidence" value="ECO:0007669"/>
    <property type="project" value="InterPro"/>
</dbReference>
<dbReference type="SUPFAM" id="SSF54117">
    <property type="entry name" value="Interleukin 8-like chemokines"/>
    <property type="match status" value="1"/>
</dbReference>
<protein>
    <recommendedName>
        <fullName evidence="3">Chemokine interleukin-8-like domain-containing protein</fullName>
    </recommendedName>
</protein>
<comment type="caution">
    <text evidence="4">The sequence shown here is derived from an EMBL/GenBank/DDBJ whole genome shotgun (WGS) entry which is preliminary data.</text>
</comment>
<dbReference type="Gene3D" id="2.40.50.40">
    <property type="match status" value="1"/>
</dbReference>
<dbReference type="GO" id="GO:0008009">
    <property type="term" value="F:chemokine activity"/>
    <property type="evidence" value="ECO:0007669"/>
    <property type="project" value="InterPro"/>
</dbReference>
<evidence type="ECO:0000313" key="5">
    <source>
        <dbReference type="Proteomes" id="UP000281406"/>
    </source>
</evidence>
<evidence type="ECO:0000313" key="4">
    <source>
        <dbReference type="EMBL" id="ROL49622.1"/>
    </source>
</evidence>
<proteinExistence type="predicted"/>
<keyword evidence="5" id="KW-1185">Reference proteome</keyword>
<evidence type="ECO:0000259" key="3">
    <source>
        <dbReference type="Pfam" id="PF00048"/>
    </source>
</evidence>
<dbReference type="InterPro" id="IPR001811">
    <property type="entry name" value="Chemokine_IL8-like_dom"/>
</dbReference>
<feature type="domain" description="Chemokine interleukin-8-like" evidence="3">
    <location>
        <begin position="30"/>
        <end position="88"/>
    </location>
</feature>
<evidence type="ECO:0000256" key="1">
    <source>
        <dbReference type="ARBA" id="ARBA00022514"/>
    </source>
</evidence>
<gene>
    <name evidence="4" type="ORF">DPX16_15948</name>
</gene>
<dbReference type="InterPro" id="IPR001089">
    <property type="entry name" value="Chemokine_CXC"/>
</dbReference>
<dbReference type="EMBL" id="RJVU01026577">
    <property type="protein sequence ID" value="ROL49622.1"/>
    <property type="molecule type" value="Genomic_DNA"/>
</dbReference>
<sequence length="121" mass="13700">MTLIAYALLAFNLSIVLTAQVVESHHLPKTCQCPQAKIKVRGRFSNFTVTPKGPSCLQDEIIVTRQKNNNPVCLSPEGDQGKRLLECWQRMQKDGKGNKECLRQLNPRQRKRIQAKPTVTT</sequence>
<accession>A0A3N0YTW1</accession>
<keyword evidence="2" id="KW-0732">Signal</keyword>
<organism evidence="4 5">
    <name type="scientific">Anabarilius grahami</name>
    <name type="common">Kanglang fish</name>
    <name type="synonym">Barilius grahami</name>
    <dbReference type="NCBI Taxonomy" id="495550"/>
    <lineage>
        <taxon>Eukaryota</taxon>
        <taxon>Metazoa</taxon>
        <taxon>Chordata</taxon>
        <taxon>Craniata</taxon>
        <taxon>Vertebrata</taxon>
        <taxon>Euteleostomi</taxon>
        <taxon>Actinopterygii</taxon>
        <taxon>Neopterygii</taxon>
        <taxon>Teleostei</taxon>
        <taxon>Ostariophysi</taxon>
        <taxon>Cypriniformes</taxon>
        <taxon>Xenocyprididae</taxon>
        <taxon>Xenocypridinae</taxon>
        <taxon>Xenocypridinae incertae sedis</taxon>
        <taxon>Anabarilius</taxon>
    </lineage>
</organism>
<dbReference type="Pfam" id="PF00048">
    <property type="entry name" value="IL8"/>
    <property type="match status" value="1"/>
</dbReference>
<name>A0A3N0YTW1_ANAGA</name>
<dbReference type="AlphaFoldDB" id="A0A3N0YTW1"/>
<dbReference type="GO" id="GO:0005615">
    <property type="term" value="C:extracellular space"/>
    <property type="evidence" value="ECO:0007669"/>
    <property type="project" value="UniProtKB-KW"/>
</dbReference>
<feature type="chain" id="PRO_5018059812" description="Chemokine interleukin-8-like domain-containing protein" evidence="2">
    <location>
        <begin position="19"/>
        <end position="121"/>
    </location>
</feature>